<feature type="compositionally biased region" description="Basic and acidic residues" evidence="1">
    <location>
        <begin position="210"/>
        <end position="222"/>
    </location>
</feature>
<reference evidence="2 3" key="1">
    <citation type="submission" date="2020-08" db="EMBL/GenBank/DDBJ databases">
        <authorList>
            <person name="Hejnol A."/>
        </authorList>
    </citation>
    <scope>NUCLEOTIDE SEQUENCE [LARGE SCALE GENOMIC DNA]</scope>
</reference>
<proteinExistence type="predicted"/>
<keyword evidence="3" id="KW-1185">Reference proteome</keyword>
<feature type="compositionally biased region" description="Polar residues" evidence="1">
    <location>
        <begin position="26"/>
        <end position="35"/>
    </location>
</feature>
<feature type="compositionally biased region" description="Low complexity" evidence="1">
    <location>
        <begin position="200"/>
        <end position="209"/>
    </location>
</feature>
<evidence type="ECO:0000313" key="3">
    <source>
        <dbReference type="Proteomes" id="UP000549394"/>
    </source>
</evidence>
<comment type="caution">
    <text evidence="2">The sequence shown here is derived from an EMBL/GenBank/DDBJ whole genome shotgun (WGS) entry which is preliminary data.</text>
</comment>
<name>A0A7I8VFI5_9ANNE</name>
<evidence type="ECO:0000256" key="1">
    <source>
        <dbReference type="SAM" id="MobiDB-lite"/>
    </source>
</evidence>
<dbReference type="EMBL" id="CAJFCJ010000005">
    <property type="protein sequence ID" value="CAD5114439.1"/>
    <property type="molecule type" value="Genomic_DNA"/>
</dbReference>
<protein>
    <submittedName>
        <fullName evidence="2">DgyrCDS3570</fullName>
    </submittedName>
</protein>
<feature type="region of interest" description="Disordered" evidence="1">
    <location>
        <begin position="162"/>
        <end position="231"/>
    </location>
</feature>
<accession>A0A7I8VFI5</accession>
<evidence type="ECO:0000313" key="2">
    <source>
        <dbReference type="EMBL" id="CAD5114439.1"/>
    </source>
</evidence>
<gene>
    <name evidence="2" type="ORF">DGYR_LOCUS3279</name>
</gene>
<sequence>MMLKTAIISIMPQQLAETKEEADLESLTSSLSNNKGDSEKPEAENTVEEVEDVPNLDKAINDKQYALTDYLVDMALYNEVQNIKDNFRRTGLLDEETMRMYEGELEKRILLHLLQEMNNEQAEERELPFYMYDDEEEEAVDRFKNIDDLANYFKDLGVEEGAESHDDEVVNTNEKSNEDLNEDYLKLLDKESKSEAPAKNVQVVEVNGNEQKDAQKAKKDEVIGSSNKETV</sequence>
<dbReference type="Proteomes" id="UP000549394">
    <property type="component" value="Unassembled WGS sequence"/>
</dbReference>
<organism evidence="2 3">
    <name type="scientific">Dimorphilus gyrociliatus</name>
    <dbReference type="NCBI Taxonomy" id="2664684"/>
    <lineage>
        <taxon>Eukaryota</taxon>
        <taxon>Metazoa</taxon>
        <taxon>Spiralia</taxon>
        <taxon>Lophotrochozoa</taxon>
        <taxon>Annelida</taxon>
        <taxon>Polychaeta</taxon>
        <taxon>Polychaeta incertae sedis</taxon>
        <taxon>Dinophilidae</taxon>
        <taxon>Dimorphilus</taxon>
    </lineage>
</organism>
<feature type="region of interest" description="Disordered" evidence="1">
    <location>
        <begin position="19"/>
        <end position="50"/>
    </location>
</feature>
<feature type="compositionally biased region" description="Basic and acidic residues" evidence="1">
    <location>
        <begin position="175"/>
        <end position="196"/>
    </location>
</feature>
<dbReference type="AlphaFoldDB" id="A0A7I8VFI5"/>